<dbReference type="Proteomes" id="UP000321947">
    <property type="component" value="Unassembled WGS sequence"/>
</dbReference>
<dbReference type="EMBL" id="SSTD01008894">
    <property type="protein sequence ID" value="TYK14855.1"/>
    <property type="molecule type" value="Genomic_DNA"/>
</dbReference>
<evidence type="ECO:0000313" key="6">
    <source>
        <dbReference type="Proteomes" id="UP000321947"/>
    </source>
</evidence>
<evidence type="ECO:0000256" key="2">
    <source>
        <dbReference type="ARBA" id="ARBA00022670"/>
    </source>
</evidence>
<reference evidence="5 6" key="1">
    <citation type="submission" date="2019-08" db="EMBL/GenBank/DDBJ databases">
        <title>Draft genome sequences of two oriental melons (Cucumis melo L. var makuwa).</title>
        <authorList>
            <person name="Kwon S.-Y."/>
        </authorList>
    </citation>
    <scope>NUCLEOTIDE SEQUENCE [LARGE SCALE GENOMIC DNA]</scope>
    <source>
        <strain evidence="6">cv. Chang Bougi</strain>
        <tissue evidence="5">Leaf</tissue>
    </source>
</reference>
<dbReference type="SUPFAM" id="SSF54001">
    <property type="entry name" value="Cysteine proteinases"/>
    <property type="match status" value="1"/>
</dbReference>
<dbReference type="AlphaFoldDB" id="A0A5D3CTK8"/>
<dbReference type="GO" id="GO:0006508">
    <property type="term" value="P:proteolysis"/>
    <property type="evidence" value="ECO:0007669"/>
    <property type="project" value="UniProtKB-KW"/>
</dbReference>
<dbReference type="GO" id="GO:0008234">
    <property type="term" value="F:cysteine-type peptidase activity"/>
    <property type="evidence" value="ECO:0007669"/>
    <property type="project" value="InterPro"/>
</dbReference>
<protein>
    <submittedName>
        <fullName evidence="5">Ulp1-like peptidase</fullName>
    </submittedName>
</protein>
<keyword evidence="3" id="KW-0378">Hydrolase</keyword>
<dbReference type="Pfam" id="PF02902">
    <property type="entry name" value="Peptidase_C48"/>
    <property type="match status" value="1"/>
</dbReference>
<comment type="caution">
    <text evidence="5">The sequence shown here is derived from an EMBL/GenBank/DDBJ whole genome shotgun (WGS) entry which is preliminary data.</text>
</comment>
<gene>
    <name evidence="5" type="ORF">E5676_scaffold461G00260</name>
</gene>
<accession>A0A5D3CTK8</accession>
<evidence type="ECO:0000313" key="5">
    <source>
        <dbReference type="EMBL" id="TYK14855.1"/>
    </source>
</evidence>
<dbReference type="InterPro" id="IPR003653">
    <property type="entry name" value="Peptidase_C48_C"/>
</dbReference>
<dbReference type="Gene3D" id="3.40.395.10">
    <property type="entry name" value="Adenoviral Proteinase, Chain A"/>
    <property type="match status" value="1"/>
</dbReference>
<evidence type="ECO:0000256" key="3">
    <source>
        <dbReference type="ARBA" id="ARBA00022801"/>
    </source>
</evidence>
<comment type="similarity">
    <text evidence="1">Belongs to the peptidase C48 family.</text>
</comment>
<evidence type="ECO:0000259" key="4">
    <source>
        <dbReference type="Pfam" id="PF02902"/>
    </source>
</evidence>
<name>A0A5D3CTK8_CUCMM</name>
<dbReference type="InterPro" id="IPR038765">
    <property type="entry name" value="Papain-like_cys_pep_sf"/>
</dbReference>
<proteinExistence type="inferred from homology"/>
<sequence>MKRKRRLNDKVGLAGADYVIGCINIREHYMAIAVDLRNYKIFVFDSMLNYVENELVDEALAIHE</sequence>
<organism evidence="5 6">
    <name type="scientific">Cucumis melo var. makuwa</name>
    <name type="common">Oriental melon</name>
    <dbReference type="NCBI Taxonomy" id="1194695"/>
    <lineage>
        <taxon>Eukaryota</taxon>
        <taxon>Viridiplantae</taxon>
        <taxon>Streptophyta</taxon>
        <taxon>Embryophyta</taxon>
        <taxon>Tracheophyta</taxon>
        <taxon>Spermatophyta</taxon>
        <taxon>Magnoliopsida</taxon>
        <taxon>eudicotyledons</taxon>
        <taxon>Gunneridae</taxon>
        <taxon>Pentapetalae</taxon>
        <taxon>rosids</taxon>
        <taxon>fabids</taxon>
        <taxon>Cucurbitales</taxon>
        <taxon>Cucurbitaceae</taxon>
        <taxon>Benincaseae</taxon>
        <taxon>Cucumis</taxon>
    </lineage>
</organism>
<feature type="domain" description="Ubiquitin-like protease family profile" evidence="4">
    <location>
        <begin position="5"/>
        <end position="53"/>
    </location>
</feature>
<keyword evidence="2" id="KW-0645">Protease</keyword>
<evidence type="ECO:0000256" key="1">
    <source>
        <dbReference type="ARBA" id="ARBA00005234"/>
    </source>
</evidence>